<reference evidence="2 3" key="1">
    <citation type="submission" date="2016-11" db="EMBL/GenBank/DDBJ databases">
        <authorList>
            <person name="Jaros S."/>
            <person name="Januszkiewicz K."/>
            <person name="Wedrychowicz H."/>
        </authorList>
    </citation>
    <scope>NUCLEOTIDE SEQUENCE [LARGE SCALE GENOMIC DNA]</scope>
    <source>
        <strain evidence="2 3">LMG 20594</strain>
    </source>
</reference>
<dbReference type="RefSeq" id="WP_227470895.1">
    <property type="nucleotide sequence ID" value="NZ_CADFGY010000021.1"/>
</dbReference>
<name>A0A1M6S6S3_9BURK</name>
<evidence type="ECO:0000313" key="2">
    <source>
        <dbReference type="EMBL" id="SHK40443.1"/>
    </source>
</evidence>
<dbReference type="Proteomes" id="UP000184395">
    <property type="component" value="Unassembled WGS sequence"/>
</dbReference>
<dbReference type="EMBL" id="FRAB01000021">
    <property type="protein sequence ID" value="SHK40443.1"/>
    <property type="molecule type" value="Genomic_DNA"/>
</dbReference>
<accession>A0A1M6S6S3</accession>
<dbReference type="Proteomes" id="UP001264340">
    <property type="component" value="Unassembled WGS sequence"/>
</dbReference>
<organism evidence="2 3">
    <name type="scientific">Paraburkholderia terricola</name>
    <dbReference type="NCBI Taxonomy" id="169427"/>
    <lineage>
        <taxon>Bacteria</taxon>
        <taxon>Pseudomonadati</taxon>
        <taxon>Pseudomonadota</taxon>
        <taxon>Betaproteobacteria</taxon>
        <taxon>Burkholderiales</taxon>
        <taxon>Burkholderiaceae</taxon>
        <taxon>Paraburkholderia</taxon>
    </lineage>
</organism>
<evidence type="ECO:0000313" key="4">
    <source>
        <dbReference type="Proteomes" id="UP001264340"/>
    </source>
</evidence>
<gene>
    <name evidence="1" type="ORF">J2804_002429</name>
    <name evidence="2" type="ORF">SAMN05192548_102136</name>
</gene>
<keyword evidence="4" id="KW-1185">Reference proteome</keyword>
<sequence>MDNKTLSTSAVAGFIVATTLLTGCASLPKTDLAASNREKLHSIALLDVTEPRGESVVNFGGAAGAFGLIGGLVQGGINANHTSTYTQRVASEKIAFAPVVNDGLTTRLSSNGYEIVPLHDQHAKLSSDGKSDDFSDVKTNADAILSVWITSFGYVSPPESSDFIPWVVVRARLLDSKSKQDMYFKTFACGWDIKANSVHVEADAKYHYGSFGTLIDQFDQSVAGLKDCEQAVVVAIGQDLTKPQ</sequence>
<evidence type="ECO:0000313" key="1">
    <source>
        <dbReference type="EMBL" id="MDR6409025.1"/>
    </source>
</evidence>
<evidence type="ECO:0008006" key="5">
    <source>
        <dbReference type="Google" id="ProtNLM"/>
    </source>
</evidence>
<dbReference type="EMBL" id="JAVDRP010000004">
    <property type="protein sequence ID" value="MDR6409025.1"/>
    <property type="molecule type" value="Genomic_DNA"/>
</dbReference>
<dbReference type="AlphaFoldDB" id="A0A1M6S6S3"/>
<reference evidence="1 4" key="2">
    <citation type="submission" date="2023-07" db="EMBL/GenBank/DDBJ databases">
        <title>Sorghum-associated microbial communities from plants grown in Nebraska, USA.</title>
        <authorList>
            <person name="Schachtman D."/>
        </authorList>
    </citation>
    <scope>NUCLEOTIDE SEQUENCE [LARGE SCALE GENOMIC DNA]</scope>
    <source>
        <strain evidence="1 4">DS1316</strain>
    </source>
</reference>
<protein>
    <recommendedName>
        <fullName evidence="5">Lipoprotein</fullName>
    </recommendedName>
</protein>
<proteinExistence type="predicted"/>
<dbReference type="PROSITE" id="PS51257">
    <property type="entry name" value="PROKAR_LIPOPROTEIN"/>
    <property type="match status" value="1"/>
</dbReference>
<evidence type="ECO:0000313" key="3">
    <source>
        <dbReference type="Proteomes" id="UP000184395"/>
    </source>
</evidence>